<keyword evidence="1" id="KW-0547">Nucleotide-binding</keyword>
<sequence>MIVNYNEKKIQIKIVYYGCALSGKTTSLKSLFSGYGRNDLLTSIETTTGRTLFFDFGTLQIKGGEWTVKISLYSATGQDFYASTRPATLSGADGIVFIIDSQKKYLSDNISSWNELNRYYQNSLNNMPLIVCLNKQDLPELLDTDVIIKNLNLNSYNKVEIIKTIASRAEDVLQAFKRMLAQIFPKITIKS</sequence>
<dbReference type="EMBL" id="CP104013">
    <property type="protein sequence ID" value="UYP46418.1"/>
    <property type="molecule type" value="Genomic_DNA"/>
</dbReference>
<dbReference type="InterPro" id="IPR006689">
    <property type="entry name" value="Small_GTPase_ARF/SAR"/>
</dbReference>
<evidence type="ECO:0000313" key="3">
    <source>
        <dbReference type="EMBL" id="UYP46418.1"/>
    </source>
</evidence>
<protein>
    <recommendedName>
        <fullName evidence="5">Small GTP-binding domain protein</fullName>
    </recommendedName>
</protein>
<proteinExistence type="predicted"/>
<organism evidence="3 4">
    <name type="scientific">Candidatus Lokiarchaeum ossiferum</name>
    <dbReference type="NCBI Taxonomy" id="2951803"/>
    <lineage>
        <taxon>Archaea</taxon>
        <taxon>Promethearchaeati</taxon>
        <taxon>Promethearchaeota</taxon>
        <taxon>Promethearchaeia</taxon>
        <taxon>Promethearchaeales</taxon>
        <taxon>Promethearchaeaceae</taxon>
        <taxon>Candidatus Lokiarchaeum</taxon>
    </lineage>
</organism>
<gene>
    <name evidence="3" type="ORF">NEF87_002703</name>
</gene>
<dbReference type="PRINTS" id="PR00449">
    <property type="entry name" value="RASTRNSFRMNG"/>
</dbReference>
<dbReference type="Gene3D" id="3.40.50.300">
    <property type="entry name" value="P-loop containing nucleotide triphosphate hydrolases"/>
    <property type="match status" value="1"/>
</dbReference>
<dbReference type="PANTHER" id="PTHR42708">
    <property type="entry name" value="ATP/GTP-BINDING PROTEIN-RELATED"/>
    <property type="match status" value="1"/>
</dbReference>
<dbReference type="InterPro" id="IPR027417">
    <property type="entry name" value="P-loop_NTPase"/>
</dbReference>
<name>A0ABY6HSC9_9ARCH</name>
<evidence type="ECO:0000313" key="4">
    <source>
        <dbReference type="Proteomes" id="UP001208689"/>
    </source>
</evidence>
<dbReference type="Proteomes" id="UP001208689">
    <property type="component" value="Chromosome"/>
</dbReference>
<dbReference type="InterPro" id="IPR052705">
    <property type="entry name" value="Gliding_Motility_GTPase"/>
</dbReference>
<evidence type="ECO:0000256" key="2">
    <source>
        <dbReference type="ARBA" id="ARBA00023134"/>
    </source>
</evidence>
<dbReference type="SUPFAM" id="SSF52540">
    <property type="entry name" value="P-loop containing nucleoside triphosphate hydrolases"/>
    <property type="match status" value="1"/>
</dbReference>
<dbReference type="CDD" id="cd00882">
    <property type="entry name" value="Ras_like_GTPase"/>
    <property type="match status" value="1"/>
</dbReference>
<keyword evidence="4" id="KW-1185">Reference proteome</keyword>
<dbReference type="Pfam" id="PF00025">
    <property type="entry name" value="Arf"/>
    <property type="match status" value="1"/>
</dbReference>
<evidence type="ECO:0008006" key="5">
    <source>
        <dbReference type="Google" id="ProtNLM"/>
    </source>
</evidence>
<keyword evidence="2" id="KW-0342">GTP-binding</keyword>
<accession>A0ABY6HSC9</accession>
<evidence type="ECO:0000256" key="1">
    <source>
        <dbReference type="ARBA" id="ARBA00022741"/>
    </source>
</evidence>
<dbReference type="PANTHER" id="PTHR42708:SF1">
    <property type="entry name" value="GLIDING MOTILITY PROTEIN MGLA"/>
    <property type="match status" value="1"/>
</dbReference>
<reference evidence="3" key="1">
    <citation type="submission" date="2022-09" db="EMBL/GenBank/DDBJ databases">
        <title>Actin cytoskeleton and complex cell architecture in an #Asgard archaeon.</title>
        <authorList>
            <person name="Ponce Toledo R.I."/>
            <person name="Schleper C."/>
            <person name="Rodrigues Oliveira T."/>
            <person name="Wollweber F."/>
            <person name="Xu J."/>
            <person name="Rittmann S."/>
            <person name="Klingl A."/>
            <person name="Pilhofer M."/>
        </authorList>
    </citation>
    <scope>NUCLEOTIDE SEQUENCE</scope>
    <source>
        <strain evidence="3">B-35</strain>
    </source>
</reference>